<evidence type="ECO:0000313" key="2">
    <source>
        <dbReference type="EMBL" id="EFN53086.1"/>
    </source>
</evidence>
<dbReference type="AlphaFoldDB" id="E1ZMC6"/>
<feature type="region of interest" description="Disordered" evidence="1">
    <location>
        <begin position="276"/>
        <end position="310"/>
    </location>
</feature>
<dbReference type="GeneID" id="17352399"/>
<feature type="region of interest" description="Disordered" evidence="1">
    <location>
        <begin position="461"/>
        <end position="503"/>
    </location>
</feature>
<dbReference type="Proteomes" id="UP000008141">
    <property type="component" value="Unassembled WGS sequence"/>
</dbReference>
<feature type="region of interest" description="Disordered" evidence="1">
    <location>
        <begin position="75"/>
        <end position="104"/>
    </location>
</feature>
<dbReference type="EMBL" id="GL433853">
    <property type="protein sequence ID" value="EFN53086.1"/>
    <property type="molecule type" value="Genomic_DNA"/>
</dbReference>
<proteinExistence type="predicted"/>
<feature type="compositionally biased region" description="Low complexity" evidence="1">
    <location>
        <begin position="198"/>
        <end position="210"/>
    </location>
</feature>
<dbReference type="RefSeq" id="XP_005845188.1">
    <property type="nucleotide sequence ID" value="XM_005845126.1"/>
</dbReference>
<evidence type="ECO:0000313" key="3">
    <source>
        <dbReference type="Proteomes" id="UP000008141"/>
    </source>
</evidence>
<organism evidence="3">
    <name type="scientific">Chlorella variabilis</name>
    <name type="common">Green alga</name>
    <dbReference type="NCBI Taxonomy" id="554065"/>
    <lineage>
        <taxon>Eukaryota</taxon>
        <taxon>Viridiplantae</taxon>
        <taxon>Chlorophyta</taxon>
        <taxon>core chlorophytes</taxon>
        <taxon>Trebouxiophyceae</taxon>
        <taxon>Chlorellales</taxon>
        <taxon>Chlorellaceae</taxon>
        <taxon>Chlorella clade</taxon>
        <taxon>Chlorella</taxon>
    </lineage>
</organism>
<evidence type="ECO:0000256" key="1">
    <source>
        <dbReference type="SAM" id="MobiDB-lite"/>
    </source>
</evidence>
<sequence length="503" mass="50806">MVNVWATMVARKDSNVKPIRTQSRRGDVLANLDAIPFTPSQGVCTPSPTNIAAMWVPHPFFHQHAWGSMGANYAGSPGRSSGGSDSSMMHGGASQPGTPGSGAMYAHGGPSMVWSGFCQPMPNSPTALQIAAASGALGSDPSTPVRGVRRSSSGGGGSGGGAAGGPFLAVMPGSPMMASPGQMMFAQYFGGMGGSTRSLSPPESKDSSGSGDEGEASDGMSSAGSGSLEVSDAAHQIASAMCAAQQLPGEPPQQLLELASLLHAYGLVSAVPAFPPAPPTGPSAPLSPDSRRQQARQRQKTAPKLNQDGSVRLNARQRRTLRRAQERAMKALLEAQTKAHGITAEQAASNLASIGVASMLLGSPPPAAAPMHSPLHAPYMAAPMAMPAGAMGLPMMGSPHEYGMMQGMAAAAMAQHQAAASYDAAAAAGFGMSMGAGAEAGMQMAGMPMPVPMHGTPPPQRYAGSRLGPGAYSGGTQRSGGYRGTPGSGRMSRFAPPDAVAAF</sequence>
<name>E1ZMC6_CHLVA</name>
<accession>E1ZMC6</accession>
<feature type="compositionally biased region" description="Low complexity" evidence="1">
    <location>
        <begin position="217"/>
        <end position="227"/>
    </location>
</feature>
<reference evidence="2 3" key="1">
    <citation type="journal article" date="2010" name="Plant Cell">
        <title>The Chlorella variabilis NC64A genome reveals adaptation to photosymbiosis, coevolution with viruses, and cryptic sex.</title>
        <authorList>
            <person name="Blanc G."/>
            <person name="Duncan G."/>
            <person name="Agarkova I."/>
            <person name="Borodovsky M."/>
            <person name="Gurnon J."/>
            <person name="Kuo A."/>
            <person name="Lindquist E."/>
            <person name="Lucas S."/>
            <person name="Pangilinan J."/>
            <person name="Polle J."/>
            <person name="Salamov A."/>
            <person name="Terry A."/>
            <person name="Yamada T."/>
            <person name="Dunigan D.D."/>
            <person name="Grigoriev I.V."/>
            <person name="Claverie J.M."/>
            <person name="Van Etten J.L."/>
        </authorList>
    </citation>
    <scope>NUCLEOTIDE SEQUENCE [LARGE SCALE GENOMIC DNA]</scope>
    <source>
        <strain evidence="2 3">NC64A</strain>
    </source>
</reference>
<protein>
    <submittedName>
        <fullName evidence="2">Expressed protein</fullName>
    </submittedName>
</protein>
<dbReference type="KEGG" id="cvr:CHLNCDRAFT_137399"/>
<keyword evidence="3" id="KW-1185">Reference proteome</keyword>
<feature type="region of interest" description="Disordered" evidence="1">
    <location>
        <begin position="194"/>
        <end position="231"/>
    </location>
</feature>
<feature type="compositionally biased region" description="Gly residues" evidence="1">
    <location>
        <begin position="471"/>
        <end position="487"/>
    </location>
</feature>
<feature type="region of interest" description="Disordered" evidence="1">
    <location>
        <begin position="136"/>
        <end position="161"/>
    </location>
</feature>
<dbReference type="OrthoDB" id="515340at2759"/>
<feature type="compositionally biased region" description="Low complexity" evidence="1">
    <location>
        <begin position="75"/>
        <end position="93"/>
    </location>
</feature>
<dbReference type="InParanoid" id="E1ZMC6"/>
<gene>
    <name evidence="2" type="ORF">CHLNCDRAFT_137399</name>
</gene>